<dbReference type="InterPro" id="IPR012657">
    <property type="entry name" value="23S_rRNA-intervening_sequence"/>
</dbReference>
<keyword evidence="2" id="KW-1185">Reference proteome</keyword>
<dbReference type="EMBL" id="FMUS01000001">
    <property type="protein sequence ID" value="SCX77742.1"/>
    <property type="molecule type" value="Genomic_DNA"/>
</dbReference>
<reference evidence="1 2" key="1">
    <citation type="submission" date="2016-10" db="EMBL/GenBank/DDBJ databases">
        <authorList>
            <person name="de Groot N.N."/>
        </authorList>
    </citation>
    <scope>NUCLEOTIDE SEQUENCE [LARGE SCALE GENOMIC DNA]</scope>
    <source>
        <strain evidence="1 2">DSM 18978</strain>
    </source>
</reference>
<gene>
    <name evidence="1" type="ORF">SAMN03080606_00154</name>
</gene>
<name>A0A1G5AIP1_9FIRM</name>
<protein>
    <submittedName>
        <fullName evidence="1">Four helix bundle protein</fullName>
    </submittedName>
</protein>
<dbReference type="NCBIfam" id="TIGR02436">
    <property type="entry name" value="four helix bundle protein"/>
    <property type="match status" value="1"/>
</dbReference>
<dbReference type="STRING" id="1120976.SAMN03080606_00154"/>
<dbReference type="PIRSF" id="PIRSF035652">
    <property type="entry name" value="CHP02436"/>
    <property type="match status" value="1"/>
</dbReference>
<evidence type="ECO:0000313" key="2">
    <source>
        <dbReference type="Proteomes" id="UP000198636"/>
    </source>
</evidence>
<dbReference type="SUPFAM" id="SSF158446">
    <property type="entry name" value="IVS-encoded protein-like"/>
    <property type="match status" value="1"/>
</dbReference>
<dbReference type="Pfam" id="PF05635">
    <property type="entry name" value="23S_rRNA_IVP"/>
    <property type="match status" value="1"/>
</dbReference>
<dbReference type="Proteomes" id="UP000198636">
    <property type="component" value="Unassembled WGS sequence"/>
</dbReference>
<organism evidence="1 2">
    <name type="scientific">Alkaliphilus peptidifermentans DSM 18978</name>
    <dbReference type="NCBI Taxonomy" id="1120976"/>
    <lineage>
        <taxon>Bacteria</taxon>
        <taxon>Bacillati</taxon>
        <taxon>Bacillota</taxon>
        <taxon>Clostridia</taxon>
        <taxon>Peptostreptococcales</taxon>
        <taxon>Natronincolaceae</taxon>
        <taxon>Alkaliphilus</taxon>
    </lineage>
</organism>
<dbReference type="RefSeq" id="WP_091538825.1">
    <property type="nucleotide sequence ID" value="NZ_FMUS01000001.1"/>
</dbReference>
<evidence type="ECO:0000313" key="1">
    <source>
        <dbReference type="EMBL" id="SCX77742.1"/>
    </source>
</evidence>
<dbReference type="PANTHER" id="PTHR38471">
    <property type="entry name" value="FOUR HELIX BUNDLE PROTEIN"/>
    <property type="match status" value="1"/>
</dbReference>
<accession>A0A1G5AIP1</accession>
<dbReference type="InterPro" id="IPR036583">
    <property type="entry name" value="23S_rRNA_IVS_sf"/>
</dbReference>
<dbReference type="AlphaFoldDB" id="A0A1G5AIP1"/>
<dbReference type="Gene3D" id="1.20.1440.60">
    <property type="entry name" value="23S rRNA-intervening sequence"/>
    <property type="match status" value="1"/>
</dbReference>
<proteinExistence type="predicted"/>
<dbReference type="OrthoDB" id="285993at2"/>
<sequence length="121" mass="14167">MGDNILENKSYRFSLQIVKLSRYMKNSKKEYDISRQLLRSGTSVGANIVEAQDAESKKDFIHKLSISLKEANETRYWLRLIRDSHEVEKEIVEPLLEECNNLRYLLISIIKKTKENTTKSC</sequence>
<dbReference type="PANTHER" id="PTHR38471:SF2">
    <property type="entry name" value="FOUR HELIX BUNDLE PROTEIN"/>
    <property type="match status" value="1"/>
</dbReference>